<keyword evidence="3" id="KW-0808">Transferase</keyword>
<dbReference type="PROSITE" id="PS50011">
    <property type="entry name" value="PROTEIN_KINASE_DOM"/>
    <property type="match status" value="1"/>
</dbReference>
<evidence type="ECO:0000256" key="8">
    <source>
        <dbReference type="ARBA" id="ARBA00048679"/>
    </source>
</evidence>
<evidence type="ECO:0000256" key="5">
    <source>
        <dbReference type="ARBA" id="ARBA00022777"/>
    </source>
</evidence>
<dbReference type="GO" id="GO:0004674">
    <property type="term" value="F:protein serine/threonine kinase activity"/>
    <property type="evidence" value="ECO:0007669"/>
    <property type="project" value="UniProtKB-KW"/>
</dbReference>
<dbReference type="Proteomes" id="UP000184330">
    <property type="component" value="Unassembled WGS sequence"/>
</dbReference>
<protein>
    <recommendedName>
        <fullName evidence="1">non-specific serine/threonine protein kinase</fullName>
        <ecNumber evidence="1">2.7.11.1</ecNumber>
    </recommendedName>
</protein>
<organism evidence="10 11">
    <name type="scientific">Phialocephala subalpina</name>
    <dbReference type="NCBI Taxonomy" id="576137"/>
    <lineage>
        <taxon>Eukaryota</taxon>
        <taxon>Fungi</taxon>
        <taxon>Dikarya</taxon>
        <taxon>Ascomycota</taxon>
        <taxon>Pezizomycotina</taxon>
        <taxon>Leotiomycetes</taxon>
        <taxon>Helotiales</taxon>
        <taxon>Mollisiaceae</taxon>
        <taxon>Phialocephala</taxon>
        <taxon>Phialocephala fortinii species complex</taxon>
    </lineage>
</organism>
<evidence type="ECO:0000313" key="11">
    <source>
        <dbReference type="Proteomes" id="UP000184330"/>
    </source>
</evidence>
<keyword evidence="4" id="KW-0547">Nucleotide-binding</keyword>
<dbReference type="Gene3D" id="1.10.510.10">
    <property type="entry name" value="Transferase(Phosphotransferase) domain 1"/>
    <property type="match status" value="1"/>
</dbReference>
<dbReference type="InterPro" id="IPR011009">
    <property type="entry name" value="Kinase-like_dom_sf"/>
</dbReference>
<comment type="catalytic activity">
    <reaction evidence="7">
        <text>L-threonyl-[protein] + ATP = O-phospho-L-threonyl-[protein] + ADP + H(+)</text>
        <dbReference type="Rhea" id="RHEA:46608"/>
        <dbReference type="Rhea" id="RHEA-COMP:11060"/>
        <dbReference type="Rhea" id="RHEA-COMP:11605"/>
        <dbReference type="ChEBI" id="CHEBI:15378"/>
        <dbReference type="ChEBI" id="CHEBI:30013"/>
        <dbReference type="ChEBI" id="CHEBI:30616"/>
        <dbReference type="ChEBI" id="CHEBI:61977"/>
        <dbReference type="ChEBI" id="CHEBI:456216"/>
        <dbReference type="EC" id="2.7.11.1"/>
    </reaction>
</comment>
<keyword evidence="6" id="KW-0067">ATP-binding</keyword>
<dbReference type="PANTHER" id="PTHR43671">
    <property type="entry name" value="SERINE/THREONINE-PROTEIN KINASE NEK"/>
    <property type="match status" value="1"/>
</dbReference>
<dbReference type="OrthoDB" id="4062651at2759"/>
<name>A0A1L7WHL7_9HELO</name>
<dbReference type="EMBL" id="FJOG01000002">
    <property type="protein sequence ID" value="CZR52275.1"/>
    <property type="molecule type" value="Genomic_DNA"/>
</dbReference>
<dbReference type="SUPFAM" id="SSF56112">
    <property type="entry name" value="Protein kinase-like (PK-like)"/>
    <property type="match status" value="1"/>
</dbReference>
<evidence type="ECO:0000259" key="9">
    <source>
        <dbReference type="PROSITE" id="PS50011"/>
    </source>
</evidence>
<dbReference type="GO" id="GO:0005524">
    <property type="term" value="F:ATP binding"/>
    <property type="evidence" value="ECO:0007669"/>
    <property type="project" value="UniProtKB-KW"/>
</dbReference>
<keyword evidence="11" id="KW-1185">Reference proteome</keyword>
<accession>A0A1L7WHL7</accession>
<evidence type="ECO:0000256" key="6">
    <source>
        <dbReference type="ARBA" id="ARBA00022840"/>
    </source>
</evidence>
<dbReference type="SMART" id="SM00220">
    <property type="entry name" value="S_TKc"/>
    <property type="match status" value="1"/>
</dbReference>
<evidence type="ECO:0000256" key="7">
    <source>
        <dbReference type="ARBA" id="ARBA00047899"/>
    </source>
</evidence>
<dbReference type="InterPro" id="IPR050660">
    <property type="entry name" value="NEK_Ser/Thr_kinase"/>
</dbReference>
<dbReference type="InterPro" id="IPR000719">
    <property type="entry name" value="Prot_kinase_dom"/>
</dbReference>
<comment type="catalytic activity">
    <reaction evidence="8">
        <text>L-seryl-[protein] + ATP = O-phospho-L-seryl-[protein] + ADP + H(+)</text>
        <dbReference type="Rhea" id="RHEA:17989"/>
        <dbReference type="Rhea" id="RHEA-COMP:9863"/>
        <dbReference type="Rhea" id="RHEA-COMP:11604"/>
        <dbReference type="ChEBI" id="CHEBI:15378"/>
        <dbReference type="ChEBI" id="CHEBI:29999"/>
        <dbReference type="ChEBI" id="CHEBI:30616"/>
        <dbReference type="ChEBI" id="CHEBI:83421"/>
        <dbReference type="ChEBI" id="CHEBI:456216"/>
        <dbReference type="EC" id="2.7.11.1"/>
    </reaction>
</comment>
<dbReference type="AlphaFoldDB" id="A0A1L7WHL7"/>
<sequence>MASIHPRYIPRDPEEPQSLASTIQVLRASDNQKFLATKIPNMVCKDAIQMDKSKSKISTNLATAILPTAALSLSRILNHPNIISLVDVVHKSVEEGNFSGNLGKHSDITNFQRFSLPESLCWHVLRSISRALLWLHFGIKETIGIPGEWMPHDDDWMPILIMDVTPSQIWFKRALNGETYGECKLGGFQQARVTGMYGGRMALAECDRGQPRRKQYFWAPEIYNNTTSWTRPSEIYSLGAALYTMMTGIPPPRFYSHNWQISRLNDKGFSPGLREIVGKMLMQHPADRPTALDIVNKCEIEWRRWRAETTEGRRVVDVEDARVLRTALGPNPPALGLLGGL</sequence>
<gene>
    <name evidence="10" type="ORF">PAC_02152</name>
</gene>
<evidence type="ECO:0000256" key="1">
    <source>
        <dbReference type="ARBA" id="ARBA00012513"/>
    </source>
</evidence>
<feature type="domain" description="Protein kinase" evidence="9">
    <location>
        <begin position="1"/>
        <end position="303"/>
    </location>
</feature>
<proteinExistence type="predicted"/>
<keyword evidence="2" id="KW-0723">Serine/threonine-protein kinase</keyword>
<evidence type="ECO:0000313" key="10">
    <source>
        <dbReference type="EMBL" id="CZR52275.1"/>
    </source>
</evidence>
<evidence type="ECO:0000256" key="2">
    <source>
        <dbReference type="ARBA" id="ARBA00022527"/>
    </source>
</evidence>
<evidence type="ECO:0000256" key="4">
    <source>
        <dbReference type="ARBA" id="ARBA00022741"/>
    </source>
</evidence>
<dbReference type="EC" id="2.7.11.1" evidence="1"/>
<dbReference type="STRING" id="576137.A0A1L7WHL7"/>
<evidence type="ECO:0000256" key="3">
    <source>
        <dbReference type="ARBA" id="ARBA00022679"/>
    </source>
</evidence>
<keyword evidence="5" id="KW-0418">Kinase</keyword>
<reference evidence="10 11" key="1">
    <citation type="submission" date="2016-03" db="EMBL/GenBank/DDBJ databases">
        <authorList>
            <person name="Ploux O."/>
        </authorList>
    </citation>
    <scope>NUCLEOTIDE SEQUENCE [LARGE SCALE GENOMIC DNA]</scope>
    <source>
        <strain evidence="10 11">UAMH 11012</strain>
    </source>
</reference>
<dbReference type="PANTHER" id="PTHR43671:SF98">
    <property type="entry name" value="SERINE_THREONINE-PROTEIN KINASE NEK11"/>
    <property type="match status" value="1"/>
</dbReference>